<dbReference type="InterPro" id="IPR027417">
    <property type="entry name" value="P-loop_NTPase"/>
</dbReference>
<evidence type="ECO:0000259" key="1">
    <source>
        <dbReference type="Pfam" id="PF01926"/>
    </source>
</evidence>
<feature type="domain" description="G" evidence="1">
    <location>
        <begin position="6"/>
        <end position="148"/>
    </location>
</feature>
<sequence>MSISLLVVGHANTGKTSLIRTLLRKQDFGEISDRAGTTRHVESVKIKIGQQSVITLTDTPGFEDSIGLWHIRHSDTFRSYQGADWLQPFSESHFAQDEFEQEAKILKQLTKADIILYVIDIRQAPLGKYLDELALLASAKKPIIPILNFSASPSAHLKAWRNVLAERHLHAVIKYDTVAFYFEDEKRLYQSIQSLVPEDYDQIKHLIESREEAAQLRRTMAVSQLTELILKAASTRIECSNYPPTSSESSTFEDKIRALEGRYITNLLHLYEFHEDDLKATPLAIKNDRWQQDIFDADTLKEWGVETGTSALTGAAIGAGIDVMSAGLTLGTATTIGAILGATWKTGQRYKDTLKSKLTKRYFLCLDKATLTLLCLRGLSVIHHLHQRGHASQQTYELANQPHDEGLIDQIKPYWKQAQQHPEWETQDLSDSHPSRQGLQIILEKALKSVQSPDKKTD</sequence>
<name>A0A366IXD1_9GAMM</name>
<organism evidence="2 3">
    <name type="scientific">Marinomonas rhizomae</name>
    <dbReference type="NCBI Taxonomy" id="491948"/>
    <lineage>
        <taxon>Bacteria</taxon>
        <taxon>Pseudomonadati</taxon>
        <taxon>Pseudomonadota</taxon>
        <taxon>Gammaproteobacteria</taxon>
        <taxon>Oceanospirillales</taxon>
        <taxon>Oceanospirillaceae</taxon>
        <taxon>Marinomonas</taxon>
    </lineage>
</organism>
<dbReference type="RefSeq" id="WP_113918069.1">
    <property type="nucleotide sequence ID" value="NZ_QNSE01000014.1"/>
</dbReference>
<dbReference type="EMBL" id="QNSE01000014">
    <property type="protein sequence ID" value="RBP79476.1"/>
    <property type="molecule type" value="Genomic_DNA"/>
</dbReference>
<reference evidence="2 3" key="1">
    <citation type="submission" date="2018-06" db="EMBL/GenBank/DDBJ databases">
        <title>Genomic Encyclopedia of Type Strains, Phase III (KMG-III): the genomes of soil and plant-associated and newly described type strains.</title>
        <authorList>
            <person name="Whitman W."/>
        </authorList>
    </citation>
    <scope>NUCLEOTIDE SEQUENCE [LARGE SCALE GENOMIC DNA]</scope>
    <source>
        <strain evidence="2 3">CECT 7377</strain>
    </source>
</reference>
<evidence type="ECO:0000313" key="3">
    <source>
        <dbReference type="Proteomes" id="UP000252792"/>
    </source>
</evidence>
<dbReference type="Proteomes" id="UP000252792">
    <property type="component" value="Unassembled WGS sequence"/>
</dbReference>
<comment type="caution">
    <text evidence="2">The sequence shown here is derived from an EMBL/GenBank/DDBJ whole genome shotgun (WGS) entry which is preliminary data.</text>
</comment>
<dbReference type="OrthoDB" id="5406017at2"/>
<dbReference type="InterPro" id="IPR021871">
    <property type="entry name" value="DUF3482"/>
</dbReference>
<dbReference type="InterPro" id="IPR006073">
    <property type="entry name" value="GTP-bd"/>
</dbReference>
<dbReference type="AlphaFoldDB" id="A0A366IXD1"/>
<evidence type="ECO:0000313" key="2">
    <source>
        <dbReference type="EMBL" id="RBP79476.1"/>
    </source>
</evidence>
<accession>A0A366IXD1</accession>
<protein>
    <submittedName>
        <fullName evidence="2">Small GTP-binding protein</fullName>
    </submittedName>
</protein>
<dbReference type="PANTHER" id="PTHR42714">
    <property type="entry name" value="TRNA MODIFICATION GTPASE GTPBP3"/>
    <property type="match status" value="1"/>
</dbReference>
<dbReference type="Gene3D" id="3.40.50.300">
    <property type="entry name" value="P-loop containing nucleotide triphosphate hydrolases"/>
    <property type="match status" value="1"/>
</dbReference>
<dbReference type="GO" id="GO:0005829">
    <property type="term" value="C:cytosol"/>
    <property type="evidence" value="ECO:0007669"/>
    <property type="project" value="TreeGrafter"/>
</dbReference>
<dbReference type="Pfam" id="PF11981">
    <property type="entry name" value="DUF3482"/>
    <property type="match status" value="1"/>
</dbReference>
<dbReference type="PANTHER" id="PTHR42714:SF7">
    <property type="entry name" value="G DOMAIN-CONTAINING PROTEIN"/>
    <property type="match status" value="1"/>
</dbReference>
<proteinExistence type="predicted"/>
<keyword evidence="3" id="KW-1185">Reference proteome</keyword>
<gene>
    <name evidence="2" type="ORF">DFP80_11465</name>
</gene>
<dbReference type="Pfam" id="PF01926">
    <property type="entry name" value="MMR_HSR1"/>
    <property type="match status" value="1"/>
</dbReference>
<dbReference type="GO" id="GO:0002098">
    <property type="term" value="P:tRNA wobble uridine modification"/>
    <property type="evidence" value="ECO:0007669"/>
    <property type="project" value="TreeGrafter"/>
</dbReference>
<dbReference type="GO" id="GO:0005525">
    <property type="term" value="F:GTP binding"/>
    <property type="evidence" value="ECO:0007669"/>
    <property type="project" value="InterPro"/>
</dbReference>
<dbReference type="SUPFAM" id="SSF52540">
    <property type="entry name" value="P-loop containing nucleoside triphosphate hydrolases"/>
    <property type="match status" value="1"/>
</dbReference>
<dbReference type="GO" id="GO:0030488">
    <property type="term" value="P:tRNA methylation"/>
    <property type="evidence" value="ECO:0007669"/>
    <property type="project" value="TreeGrafter"/>
</dbReference>